<dbReference type="Proteomes" id="UP000325313">
    <property type="component" value="Unassembled WGS sequence"/>
</dbReference>
<protein>
    <submittedName>
        <fullName evidence="1">Uncharacterized protein</fullName>
    </submittedName>
</protein>
<dbReference type="EMBL" id="VDEP01000381">
    <property type="protein sequence ID" value="KAA1091848.1"/>
    <property type="molecule type" value="Genomic_DNA"/>
</dbReference>
<name>A0A5B0NVI2_PUCGR</name>
<proteinExistence type="predicted"/>
<accession>A0A5B0NVI2</accession>
<reference evidence="1 2" key="1">
    <citation type="submission" date="2019-05" db="EMBL/GenBank/DDBJ databases">
        <title>Emergence of the Ug99 lineage of the wheat stem rust pathogen through somatic hybridization.</title>
        <authorList>
            <person name="Li F."/>
            <person name="Upadhyaya N.M."/>
            <person name="Sperschneider J."/>
            <person name="Matny O."/>
            <person name="Nguyen-Phuc H."/>
            <person name="Mago R."/>
            <person name="Raley C."/>
            <person name="Miller M.E."/>
            <person name="Silverstein K.A.T."/>
            <person name="Henningsen E."/>
            <person name="Hirsch C.D."/>
            <person name="Visser B."/>
            <person name="Pretorius Z.A."/>
            <person name="Steffenson B.J."/>
            <person name="Schwessinger B."/>
            <person name="Dodds P.N."/>
            <person name="Figueroa M."/>
        </authorList>
    </citation>
    <scope>NUCLEOTIDE SEQUENCE [LARGE SCALE GENOMIC DNA]</scope>
    <source>
        <strain evidence="1 2">Ug99</strain>
    </source>
</reference>
<evidence type="ECO:0000313" key="2">
    <source>
        <dbReference type="Proteomes" id="UP000325313"/>
    </source>
</evidence>
<comment type="caution">
    <text evidence="1">The sequence shown here is derived from an EMBL/GenBank/DDBJ whole genome shotgun (WGS) entry which is preliminary data.</text>
</comment>
<organism evidence="1 2">
    <name type="scientific">Puccinia graminis f. sp. tritici</name>
    <dbReference type="NCBI Taxonomy" id="56615"/>
    <lineage>
        <taxon>Eukaryota</taxon>
        <taxon>Fungi</taxon>
        <taxon>Dikarya</taxon>
        <taxon>Basidiomycota</taxon>
        <taxon>Pucciniomycotina</taxon>
        <taxon>Pucciniomycetes</taxon>
        <taxon>Pucciniales</taxon>
        <taxon>Pucciniaceae</taxon>
        <taxon>Puccinia</taxon>
    </lineage>
</organism>
<gene>
    <name evidence="1" type="ORF">PGTUg99_009281</name>
</gene>
<dbReference type="AlphaFoldDB" id="A0A5B0NVI2"/>
<evidence type="ECO:0000313" key="1">
    <source>
        <dbReference type="EMBL" id="KAA1091848.1"/>
    </source>
</evidence>
<sequence>MDWFAGSQWALPSIVGRNNLISLISKLPRQAASLGSPRSDGLAIREQITTAQHSQQRIAPQLLIGYAV</sequence>